<dbReference type="SUPFAM" id="SSF56801">
    <property type="entry name" value="Acetyl-CoA synthetase-like"/>
    <property type="match status" value="2"/>
</dbReference>
<dbReference type="Gene3D" id="3.30.559.10">
    <property type="entry name" value="Chloramphenicol acetyltransferase-like domain"/>
    <property type="match status" value="2"/>
</dbReference>
<dbReference type="Pfam" id="PF00501">
    <property type="entry name" value="AMP-binding"/>
    <property type="match status" value="3"/>
</dbReference>
<dbReference type="InterPro" id="IPR010071">
    <property type="entry name" value="AA_adenyl_dom"/>
</dbReference>
<dbReference type="GO" id="GO:0005737">
    <property type="term" value="C:cytoplasm"/>
    <property type="evidence" value="ECO:0007669"/>
    <property type="project" value="TreeGrafter"/>
</dbReference>
<protein>
    <submittedName>
        <fullName evidence="6">Amino acid adenylation domain-containing protein</fullName>
    </submittedName>
</protein>
<dbReference type="GO" id="GO:0008610">
    <property type="term" value="P:lipid biosynthetic process"/>
    <property type="evidence" value="ECO:0007669"/>
    <property type="project" value="UniProtKB-ARBA"/>
</dbReference>
<dbReference type="InterPro" id="IPR006162">
    <property type="entry name" value="Ppantetheine_attach_site"/>
</dbReference>
<gene>
    <name evidence="6" type="ORF">BCF44_11347</name>
</gene>
<dbReference type="InterPro" id="IPR036736">
    <property type="entry name" value="ACP-like_sf"/>
</dbReference>
<dbReference type="CDD" id="cd19531">
    <property type="entry name" value="LCL_NRPS-like"/>
    <property type="match status" value="1"/>
</dbReference>
<keyword evidence="2" id="KW-0596">Phosphopantetheine</keyword>
<dbReference type="NCBIfam" id="TIGR01733">
    <property type="entry name" value="AA-adenyl-dom"/>
    <property type="match status" value="1"/>
</dbReference>
<dbReference type="SMART" id="SM00823">
    <property type="entry name" value="PKS_PP"/>
    <property type="match status" value="2"/>
</dbReference>
<dbReference type="SUPFAM" id="SSF52777">
    <property type="entry name" value="CoA-dependent acyltransferases"/>
    <property type="match status" value="4"/>
</dbReference>
<dbReference type="InterPro" id="IPR045851">
    <property type="entry name" value="AMP-bd_C_sf"/>
</dbReference>
<dbReference type="GO" id="GO:0003824">
    <property type="term" value="F:catalytic activity"/>
    <property type="evidence" value="ECO:0007669"/>
    <property type="project" value="InterPro"/>
</dbReference>
<dbReference type="FunFam" id="3.40.50.980:FF:000002">
    <property type="entry name" value="Enterobactin synthetase component F"/>
    <property type="match status" value="1"/>
</dbReference>
<feature type="domain" description="Carrier" evidence="5">
    <location>
        <begin position="1922"/>
        <end position="1997"/>
    </location>
</feature>
<dbReference type="Pfam" id="PF00550">
    <property type="entry name" value="PP-binding"/>
    <property type="match status" value="2"/>
</dbReference>
<dbReference type="EMBL" id="QUNO01000013">
    <property type="protein sequence ID" value="REH39192.1"/>
    <property type="molecule type" value="Genomic_DNA"/>
</dbReference>
<dbReference type="FunFam" id="1.10.1200.10:FF:000005">
    <property type="entry name" value="Nonribosomal peptide synthetase 1"/>
    <property type="match status" value="1"/>
</dbReference>
<dbReference type="InterPro" id="IPR020845">
    <property type="entry name" value="AMP-binding_CS"/>
</dbReference>
<evidence type="ECO:0000256" key="1">
    <source>
        <dbReference type="ARBA" id="ARBA00001957"/>
    </source>
</evidence>
<dbReference type="Gene3D" id="3.30.559.30">
    <property type="entry name" value="Nonribosomal peptide synthetase, condensation domain"/>
    <property type="match status" value="2"/>
</dbReference>
<dbReference type="GO" id="GO:0043041">
    <property type="term" value="P:amino acid activation for nonribosomal peptide biosynthetic process"/>
    <property type="evidence" value="ECO:0007669"/>
    <property type="project" value="TreeGrafter"/>
</dbReference>
<dbReference type="SUPFAM" id="SSF47336">
    <property type="entry name" value="ACP-like"/>
    <property type="match status" value="2"/>
</dbReference>
<organism evidence="6 7">
    <name type="scientific">Kutzneria buriramensis</name>
    <dbReference type="NCBI Taxonomy" id="1045776"/>
    <lineage>
        <taxon>Bacteria</taxon>
        <taxon>Bacillati</taxon>
        <taxon>Actinomycetota</taxon>
        <taxon>Actinomycetes</taxon>
        <taxon>Pseudonocardiales</taxon>
        <taxon>Pseudonocardiaceae</taxon>
        <taxon>Kutzneria</taxon>
    </lineage>
</organism>
<sequence length="2021" mass="217716">MSESTPASYAQEGLWLLEQVGAGAAVNNLPMAWRVQGEFDVEAFEAALNLVATRNPVLLTEPRWDDETNSLVSRQVHTELPVHFRRTGEQRAYAELRDEALRPFPAGTPLVRAHVWDLGMESLVLLVLSHLVFDGGSEASFFAELDHAYRHVTIGTELPDAPEPFDRFAKYQRDRFQGQDDRIAGIAVRRPVPQPVALPSTVDGKVPADATEGVRHYAHLDGEAMDRIRRLGRQHGASEVMVLLTAFFATTARLSGQESCSVLMPYANRAQSWAGNVIGPCLNSLYITVETTLDKSFAELIDTVRGASLDAYETHDVPAEALRAKWAEAGAEPRTNLMLNVFADARPELTLAGCTTVRLSWEQVPVRSRADLCLYGWPEDDGLRLEFLYRTAALTEADVASLAASMTGLLAAALDDPDRSVRSLPMDRSFDTAEMLAGELIASPQLSVVDQVWAAASNWPEEIAIDAPEGEWTYRDLVTLADRCAAGLLERGLDPGDVVAVPGTYDRDVVVAALGVLRAGGVLLLLQSDLPDARLAAIRAAARPALEITDPPFGESEVDVPIGQDDPAYIFFTSGSTGVPKGVLGRHGGLGHFLAWERGLLDAEPGDRLGWRTNLGFDVVLRDLFLPLVSGATLVVPRPADLDDPVSTLAWLDREAITLLHITPSLSELLSDPATATRLPALRAAMFAGEPLTDKAVDRWRANVSPRARVVNLYGPTETTLAKCWFDVPATPSPGVQPIGRTQPETQVAILGPDGTPAGVGEPGEIVIRTPHRSLGYLSGNAFRRNPFGDDLLYHSGDLGRRRPDGLLEILGRADDEVKVHGVRVQPAEVTAALRGHPDVEQAVVVKAPDGHGLVAYVVPKPGVTLSPPAVLRHVAATLPPAFVPGQLVELERLPLLSNGKVDKRSLPAPPVRTRAVTTEPRTPAEHTVVAVFREVLGLDEVGADDGFVELGGHSLLAMRASALLRRRFGVRVPATAVLQRSTPTALAAWLTEQAPAVAATAVQKDEPYQAGLGQERMFFLEELTAAEPGVYNIPWCFRLTGALDRSRLESAVVKVVERHAPLRTGFQPTVDGLLAEPHPASEVFDFRTAALDGPEALPDFVQRELTRPLDLRAGQCLRATLVELGADDFALVLIVHHVAADGWSLSVLQNELSALYQGTELPPAANYADFATRQRELPSNLAGVAEHLQGAPERYGLPTDRPRGSRQTFRGDRVTLDLPAGLREAARRRAVTPFALIAAAYAAALAARGADTEIVLGAAVANRPEPEHQDLIGCFINSVPLRIALPASGLVEDLITVTAAEAQRALTDADVPFERLLGELGVPRTVSFPPVFQAMLVMQQAEPATLRLPGVEVTEIADVRPTAKTDLSLIALLDGHLTLEYNTDLFDRATAESLLRHIEYLLLNLDGRFDTAPPWEQAQELAAAAGPMVPTSDDTLLTWIRRTAAEHPDAPAVAFGDTTLTYRRLLELADVHGRRLREAGVQTGELVAVQMERSAELVVALLGVLAAGAAYLPLDTAAPVERLAMITATAGVQVTLTADDIDLAAEPVAPLDISVPKGEAAYCIFTSGSTGAPKGVVVGHEAIVNRLRWMQDAYRLDGSDVVLQKTPYTFDVSVWEFFLPLLAGAKLVMAKPGGHRDPGYLIDEIRREGVTVLHFVPPMLAALLEQPGAAAVADTVRLVVCSGEALEAGTRDRFYEVMGVGPRLENLYGPTEAAVDVSRYSCRPGDGPVVPIGWPIDNIQLHVLDRAMRQVPTGGVGELHIGGIGLAHGYVGRPDLTADRFVPDPFGRGRLYRTGDLVRRRADGALEYLGRTDFQVKIRGVRIELGEIEARLVAQPEVADAVVVVNEGAGGGKELIGYVTSRSDVDGDALIDRLRLVLPDYMCPALVVVLEEFPLGTTGKVDRRALPDPAGLRPRTSTYREPGTESERAVAQVWSDVLKATDPVGLDDNFFALGGDSLSAVRVVGVAAERGWKLALDAVFAARTLGELAASALRQEAADARPRNDFAMLSAADLALLDRL</sequence>
<dbReference type="PROSITE" id="PS00012">
    <property type="entry name" value="PHOSPHOPANTETHEINE"/>
    <property type="match status" value="1"/>
</dbReference>
<dbReference type="CDD" id="cd17646">
    <property type="entry name" value="A_NRPS_AB3403-like"/>
    <property type="match status" value="1"/>
</dbReference>
<keyword evidence="3" id="KW-0597">Phosphoprotein</keyword>
<dbReference type="CDD" id="cd05930">
    <property type="entry name" value="A_NRPS"/>
    <property type="match status" value="1"/>
</dbReference>
<dbReference type="InterPro" id="IPR000873">
    <property type="entry name" value="AMP-dep_synth/lig_dom"/>
</dbReference>
<dbReference type="FunFam" id="3.40.50.12780:FF:000012">
    <property type="entry name" value="Non-ribosomal peptide synthetase"/>
    <property type="match status" value="1"/>
</dbReference>
<dbReference type="PROSITE" id="PS50075">
    <property type="entry name" value="CARRIER"/>
    <property type="match status" value="2"/>
</dbReference>
<evidence type="ECO:0000256" key="4">
    <source>
        <dbReference type="SAM" id="MobiDB-lite"/>
    </source>
</evidence>
<accession>A0A3E0H6T4</accession>
<evidence type="ECO:0000256" key="2">
    <source>
        <dbReference type="ARBA" id="ARBA00022450"/>
    </source>
</evidence>
<evidence type="ECO:0000313" key="6">
    <source>
        <dbReference type="EMBL" id="REH39192.1"/>
    </source>
</evidence>
<dbReference type="Proteomes" id="UP000256269">
    <property type="component" value="Unassembled WGS sequence"/>
</dbReference>
<evidence type="ECO:0000313" key="7">
    <source>
        <dbReference type="Proteomes" id="UP000256269"/>
    </source>
</evidence>
<dbReference type="PANTHER" id="PTHR45527:SF1">
    <property type="entry name" value="FATTY ACID SYNTHASE"/>
    <property type="match status" value="1"/>
</dbReference>
<evidence type="ECO:0000259" key="5">
    <source>
        <dbReference type="PROSITE" id="PS50075"/>
    </source>
</evidence>
<dbReference type="RefSeq" id="WP_170217886.1">
    <property type="nucleotide sequence ID" value="NZ_CP144375.1"/>
</dbReference>
<proteinExistence type="predicted"/>
<dbReference type="PANTHER" id="PTHR45527">
    <property type="entry name" value="NONRIBOSOMAL PEPTIDE SYNTHETASE"/>
    <property type="match status" value="1"/>
</dbReference>
<dbReference type="InterPro" id="IPR042099">
    <property type="entry name" value="ANL_N_sf"/>
</dbReference>
<dbReference type="Gene3D" id="1.10.1200.10">
    <property type="entry name" value="ACP-like"/>
    <property type="match status" value="2"/>
</dbReference>
<keyword evidence="7" id="KW-1185">Reference proteome</keyword>
<feature type="domain" description="Carrier" evidence="5">
    <location>
        <begin position="920"/>
        <end position="995"/>
    </location>
</feature>
<dbReference type="InterPro" id="IPR020806">
    <property type="entry name" value="PKS_PP-bd"/>
</dbReference>
<dbReference type="Gene3D" id="3.30.300.30">
    <property type="match status" value="2"/>
</dbReference>
<dbReference type="Pfam" id="PF00668">
    <property type="entry name" value="Condensation"/>
    <property type="match status" value="2"/>
</dbReference>
<dbReference type="GO" id="GO:0044550">
    <property type="term" value="P:secondary metabolite biosynthetic process"/>
    <property type="evidence" value="ECO:0007669"/>
    <property type="project" value="TreeGrafter"/>
</dbReference>
<evidence type="ECO:0000256" key="3">
    <source>
        <dbReference type="ARBA" id="ARBA00022553"/>
    </source>
</evidence>
<feature type="region of interest" description="Disordered" evidence="4">
    <location>
        <begin position="1905"/>
        <end position="1924"/>
    </location>
</feature>
<reference evidence="6 7" key="1">
    <citation type="submission" date="2018-08" db="EMBL/GenBank/DDBJ databases">
        <title>Genomic Encyclopedia of Archaeal and Bacterial Type Strains, Phase II (KMG-II): from individual species to whole genera.</title>
        <authorList>
            <person name="Goeker M."/>
        </authorList>
    </citation>
    <scope>NUCLEOTIDE SEQUENCE [LARGE SCALE GENOMIC DNA]</scope>
    <source>
        <strain evidence="6 7">DSM 45791</strain>
    </source>
</reference>
<dbReference type="Pfam" id="PF13193">
    <property type="entry name" value="AMP-binding_C"/>
    <property type="match status" value="2"/>
</dbReference>
<comment type="caution">
    <text evidence="6">The sequence shown here is derived from an EMBL/GenBank/DDBJ whole genome shotgun (WGS) entry which is preliminary data.</text>
</comment>
<dbReference type="Gene3D" id="3.40.50.12780">
    <property type="entry name" value="N-terminal domain of ligase-like"/>
    <property type="match status" value="2"/>
</dbReference>
<name>A0A3E0H6T4_9PSEU</name>
<dbReference type="PROSITE" id="PS00455">
    <property type="entry name" value="AMP_BINDING"/>
    <property type="match status" value="1"/>
</dbReference>
<dbReference type="GO" id="GO:0031177">
    <property type="term" value="F:phosphopantetheine binding"/>
    <property type="evidence" value="ECO:0007669"/>
    <property type="project" value="InterPro"/>
</dbReference>
<dbReference type="InterPro" id="IPR023213">
    <property type="entry name" value="CAT-like_dom_sf"/>
</dbReference>
<dbReference type="InterPro" id="IPR025110">
    <property type="entry name" value="AMP-bd_C"/>
</dbReference>
<dbReference type="InterPro" id="IPR009081">
    <property type="entry name" value="PP-bd_ACP"/>
</dbReference>
<dbReference type="InterPro" id="IPR001242">
    <property type="entry name" value="Condensation_dom"/>
</dbReference>
<comment type="cofactor">
    <cofactor evidence="1">
        <name>pantetheine 4'-phosphate</name>
        <dbReference type="ChEBI" id="CHEBI:47942"/>
    </cofactor>
</comment>